<gene>
    <name evidence="2" type="ORF">H2509_18040</name>
</gene>
<dbReference type="PANTHER" id="PTHR11895:SF76">
    <property type="entry name" value="INDOLEACETAMIDE HYDROLASE"/>
    <property type="match status" value="1"/>
</dbReference>
<dbReference type="InterPro" id="IPR000120">
    <property type="entry name" value="Amidase"/>
</dbReference>
<dbReference type="EMBL" id="JACFXV010000065">
    <property type="protein sequence ID" value="MBA5779033.1"/>
    <property type="molecule type" value="Genomic_DNA"/>
</dbReference>
<feature type="domain" description="Amidase" evidence="1">
    <location>
        <begin position="24"/>
        <end position="454"/>
    </location>
</feature>
<evidence type="ECO:0000259" key="1">
    <source>
        <dbReference type="Pfam" id="PF01425"/>
    </source>
</evidence>
<dbReference type="Gene3D" id="3.90.1300.10">
    <property type="entry name" value="Amidase signature (AS) domain"/>
    <property type="match status" value="1"/>
</dbReference>
<dbReference type="InterPro" id="IPR023631">
    <property type="entry name" value="Amidase_dom"/>
</dbReference>
<evidence type="ECO:0000313" key="3">
    <source>
        <dbReference type="Proteomes" id="UP000541109"/>
    </source>
</evidence>
<sequence>MELTSLSALELSQGIRERRLSCREVMQAYLSRIAGFNPKINAIVSLRDEDRLLAEADERDRELAAGMYRGWLHGIPQAVKDLAATKDIVTTFGSPILKDFLPPEDAIHVERLRSAGAILIGKTNTPEFGLGSHTFNPVFGPTRNPWDSAKSAGGSSGGAAAALVARLLPVADGSDMMGSLRNPAAYNNVIGLRPSYGRVPSGPSPEVFFDGMATDGPMGRSVADVAMLLSTQAGYDPRAPQSFEGDGSEFAGPLAADMSGKRIGWLGDLGGHIPFEPGVLDLCGNALKVFEDLGCTVELASTGFDMERVWTSWLTLRHWRVLARLAPLYNDPAKRALLKPEAIWEVEGGLALSLADIQAASEVRSQWHRAVLRVFASYDYLILPAAQLFPFDVDLHWPKEIGGKTMDTYHRWMEVVVPASLLGLPVLAVPAGFSDNGLPMGFQIIGRPRADLDVLKLGHAYEQATDWLGRTPPGF</sequence>
<keyword evidence="3" id="KW-1185">Reference proteome</keyword>
<dbReference type="InterPro" id="IPR036928">
    <property type="entry name" value="AS_sf"/>
</dbReference>
<proteinExistence type="predicted"/>
<reference evidence="2 3" key="1">
    <citation type="submission" date="2020-07" db="EMBL/GenBank/DDBJ databases">
        <title>Stappia sp., F7233, whole genome shotgun sequencing project.</title>
        <authorList>
            <person name="Jiang S."/>
            <person name="Liu Z.W."/>
            <person name="Du Z.J."/>
        </authorList>
    </citation>
    <scope>NUCLEOTIDE SEQUENCE [LARGE SCALE GENOMIC DNA]</scope>
    <source>
        <strain evidence="2 3">F7233</strain>
    </source>
</reference>
<dbReference type="AlphaFoldDB" id="A0A839AH58"/>
<evidence type="ECO:0000313" key="2">
    <source>
        <dbReference type="EMBL" id="MBA5779033.1"/>
    </source>
</evidence>
<dbReference type="PANTHER" id="PTHR11895">
    <property type="entry name" value="TRANSAMIDASE"/>
    <property type="match status" value="1"/>
</dbReference>
<dbReference type="Proteomes" id="UP000541109">
    <property type="component" value="Unassembled WGS sequence"/>
</dbReference>
<dbReference type="NCBIfam" id="NF005686">
    <property type="entry name" value="PRK07486.1"/>
    <property type="match status" value="1"/>
</dbReference>
<accession>A0A839AH58</accession>
<name>A0A839AH58_9HYPH</name>
<comment type="caution">
    <text evidence="2">The sequence shown here is derived from an EMBL/GenBank/DDBJ whole genome shotgun (WGS) entry which is preliminary data.</text>
</comment>
<dbReference type="Pfam" id="PF01425">
    <property type="entry name" value="Amidase"/>
    <property type="match status" value="1"/>
</dbReference>
<organism evidence="2 3">
    <name type="scientific">Stappia albiluteola</name>
    <dbReference type="NCBI Taxonomy" id="2758565"/>
    <lineage>
        <taxon>Bacteria</taxon>
        <taxon>Pseudomonadati</taxon>
        <taxon>Pseudomonadota</taxon>
        <taxon>Alphaproteobacteria</taxon>
        <taxon>Hyphomicrobiales</taxon>
        <taxon>Stappiaceae</taxon>
        <taxon>Stappia</taxon>
    </lineage>
</organism>
<dbReference type="RefSeq" id="WP_182167864.1">
    <property type="nucleotide sequence ID" value="NZ_JACFXV010000065.1"/>
</dbReference>
<dbReference type="SUPFAM" id="SSF75304">
    <property type="entry name" value="Amidase signature (AS) enzymes"/>
    <property type="match status" value="1"/>
</dbReference>
<protein>
    <submittedName>
        <fullName evidence="2">Amidase</fullName>
    </submittedName>
</protein>
<dbReference type="GO" id="GO:0003824">
    <property type="term" value="F:catalytic activity"/>
    <property type="evidence" value="ECO:0007669"/>
    <property type="project" value="InterPro"/>
</dbReference>